<feature type="region of interest" description="Disordered" evidence="1">
    <location>
        <begin position="987"/>
        <end position="1006"/>
    </location>
</feature>
<dbReference type="InterPro" id="IPR008984">
    <property type="entry name" value="SMAD_FHA_dom_sf"/>
</dbReference>
<feature type="compositionally biased region" description="Low complexity" evidence="1">
    <location>
        <begin position="399"/>
        <end position="421"/>
    </location>
</feature>
<feature type="compositionally biased region" description="Low complexity" evidence="1">
    <location>
        <begin position="1294"/>
        <end position="1310"/>
    </location>
</feature>
<evidence type="ECO:0000259" key="2">
    <source>
        <dbReference type="PROSITE" id="PS50006"/>
    </source>
</evidence>
<feature type="compositionally biased region" description="Polar residues" evidence="1">
    <location>
        <begin position="1067"/>
        <end position="1077"/>
    </location>
</feature>
<feature type="compositionally biased region" description="Basic and acidic residues" evidence="1">
    <location>
        <begin position="717"/>
        <end position="730"/>
    </location>
</feature>
<feature type="region of interest" description="Disordered" evidence="1">
    <location>
        <begin position="179"/>
        <end position="268"/>
    </location>
</feature>
<feature type="compositionally biased region" description="Polar residues" evidence="1">
    <location>
        <begin position="906"/>
        <end position="921"/>
    </location>
</feature>
<dbReference type="InterPro" id="IPR000253">
    <property type="entry name" value="FHA_dom"/>
</dbReference>
<feature type="compositionally biased region" description="Basic and acidic residues" evidence="1">
    <location>
        <begin position="532"/>
        <end position="553"/>
    </location>
</feature>
<dbReference type="PANTHER" id="PTHR15715">
    <property type="entry name" value="CENTROSOMAL PROTEIN OF 170 KDA"/>
    <property type="match status" value="1"/>
</dbReference>
<proteinExistence type="predicted"/>
<dbReference type="Gene3D" id="2.60.200.20">
    <property type="match status" value="1"/>
</dbReference>
<feature type="domain" description="FHA" evidence="2">
    <location>
        <begin position="28"/>
        <end position="87"/>
    </location>
</feature>
<accession>A0A8W8IBM4</accession>
<feature type="compositionally biased region" description="Polar residues" evidence="1">
    <location>
        <begin position="1280"/>
        <end position="1293"/>
    </location>
</feature>
<dbReference type="PANTHER" id="PTHR15715:SF47">
    <property type="entry name" value="FHA DOMAIN-CONTAINING PROTEIN"/>
    <property type="match status" value="1"/>
</dbReference>
<organism evidence="3 4">
    <name type="scientific">Magallana gigas</name>
    <name type="common">Pacific oyster</name>
    <name type="synonym">Crassostrea gigas</name>
    <dbReference type="NCBI Taxonomy" id="29159"/>
    <lineage>
        <taxon>Eukaryota</taxon>
        <taxon>Metazoa</taxon>
        <taxon>Spiralia</taxon>
        <taxon>Lophotrochozoa</taxon>
        <taxon>Mollusca</taxon>
        <taxon>Bivalvia</taxon>
        <taxon>Autobranchia</taxon>
        <taxon>Pteriomorphia</taxon>
        <taxon>Ostreida</taxon>
        <taxon>Ostreoidea</taxon>
        <taxon>Ostreidae</taxon>
        <taxon>Magallana</taxon>
    </lineage>
</organism>
<dbReference type="SUPFAM" id="SSF49879">
    <property type="entry name" value="SMAD/FHA domain"/>
    <property type="match status" value="1"/>
</dbReference>
<feature type="region of interest" description="Disordered" evidence="1">
    <location>
        <begin position="1254"/>
        <end position="1335"/>
    </location>
</feature>
<feature type="compositionally biased region" description="Basic and acidic residues" evidence="1">
    <location>
        <begin position="484"/>
        <end position="500"/>
    </location>
</feature>
<protein>
    <recommendedName>
        <fullName evidence="2">FHA domain-containing protein</fullName>
    </recommendedName>
</protein>
<evidence type="ECO:0000313" key="4">
    <source>
        <dbReference type="Proteomes" id="UP000005408"/>
    </source>
</evidence>
<feature type="compositionally biased region" description="Polar residues" evidence="1">
    <location>
        <begin position="1041"/>
        <end position="1052"/>
    </location>
</feature>
<feature type="compositionally biased region" description="Polar residues" evidence="1">
    <location>
        <begin position="423"/>
        <end position="435"/>
    </location>
</feature>
<dbReference type="InterPro" id="IPR051176">
    <property type="entry name" value="Cent_Immune-Sig_Mod"/>
</dbReference>
<evidence type="ECO:0000256" key="1">
    <source>
        <dbReference type="SAM" id="MobiDB-lite"/>
    </source>
</evidence>
<feature type="compositionally biased region" description="Polar residues" evidence="1">
    <location>
        <begin position="1085"/>
        <end position="1108"/>
    </location>
</feature>
<feature type="compositionally biased region" description="Low complexity" evidence="1">
    <location>
        <begin position="832"/>
        <end position="841"/>
    </location>
</feature>
<keyword evidence="4" id="KW-1185">Reference proteome</keyword>
<dbReference type="Pfam" id="PF00498">
    <property type="entry name" value="FHA"/>
    <property type="match status" value="1"/>
</dbReference>
<dbReference type="EnsemblMetazoa" id="G13244.2">
    <property type="protein sequence ID" value="G13244.2:cds"/>
    <property type="gene ID" value="G13244"/>
</dbReference>
<feature type="compositionally biased region" description="Low complexity" evidence="1">
    <location>
        <begin position="884"/>
        <end position="895"/>
    </location>
</feature>
<name>A0A8W8IBM4_MAGGI</name>
<feature type="compositionally biased region" description="Polar residues" evidence="1">
    <location>
        <begin position="701"/>
        <end position="711"/>
    </location>
</feature>
<evidence type="ECO:0000313" key="3">
    <source>
        <dbReference type="EnsemblMetazoa" id="G13244.2:cds"/>
    </source>
</evidence>
<feature type="compositionally biased region" description="Polar residues" evidence="1">
    <location>
        <begin position="809"/>
        <end position="828"/>
    </location>
</feature>
<feature type="compositionally biased region" description="Basic residues" evidence="1">
    <location>
        <begin position="855"/>
        <end position="866"/>
    </location>
</feature>
<feature type="compositionally biased region" description="Basic and acidic residues" evidence="1">
    <location>
        <begin position="842"/>
        <end position="854"/>
    </location>
</feature>
<feature type="compositionally biased region" description="Polar residues" evidence="1">
    <location>
        <begin position="1254"/>
        <end position="1267"/>
    </location>
</feature>
<sequence>MDPTPSHSDDWSLVDKSGHHHRLPKTMLFMGREECDIVVKVRCKKNQFKTSTVDKRHAVITFDHYLDKFKIKDLSTSHGTYVNDKKIHDQEYVTLDHMDTVRLGNDSTVYHMERVPDSGVSSGDIQIEKAPHSMPNWASRELPHMMECQGCIAEQRIAHTCGNHTLDNVISQREQMHMAADMQQQHVHHSHNVPHRPHVHSHPHPQEYSGHQIKHLGDYPPQEGEYPRGSDYPHTSEYPQTSDYPHTSEYPPVNEYVRSSEYQDSGQDTRERRGLMMTTHQEDQSKINQSGLGSNTWPRKRIRVRNTANISTFFHVFDEDTSGSRMSIDDNSYACSRVLRGEGGHPDNLPPELETVKKGTPLYGQPDWWGEEEVNGNVTETPKPPKDLPLSNTYPPPTDNTTTPSADLYSMSSNSSVSKDSLLNPSSPEKSTSEGVQPPPSKMPEGGACTAFTVDFGEESPKKPMAGKSLSEFMPSKIRKSFKDRKEKVLGTKTGKEATGKDSSPGSEKGSDIMSPVQQKKIEDIWSSPTRKARDLKRPAKSTEQEPKPDTTPKKPAQKTGLHRRSLSTGRPIPAKLSRPKENGEVATPKSPKQPKGKELTTSDSAFFLIDKMFASDTKSPAKGRRTPRSLKADKPTASEHSTHPEAKMHESSVSKTQSAKVGRKPIIMRKDSNKAVPQSKKSPSEKKGKVIPSSAAPVDNTDNVSETGTYTIDGELPSKEEESARKDIETVFGIKDTQSTVSDSVEGLSTDRKPSSEDLILENLEDEEDLRSLERKRSRGPEGSSLEMEVGSSEVTDLRITEDEQENPSDANTAPTWVTQWAALTNKSKTSEPSSPSSSVSDKDTMLSPDSKKPSKGLSRKRPGTGRKLPTIPGKSPDGSNCSSRLSQSTDSQSPRCPSTPRYGENNNIADKQKSVTISSHVVKRYEGTDTESISQTKFESESEVTSVSKEEDFPSPKGSARSSASVETEVLLKDTETVMAAMEARMDSKSSGLQNGHMLDDVDNLSDNESTAALVNGHEGFLKSSSYTSPRESLAKSRGLQQHKSVTRGGSASERLQAFRERNYKNATPPENSVVSDVLSENCDLNQSTDRTSECSDSSASFNRSGSKGKGTISMTRPNRAFQLRRALADGDAPDTPSSGVSEAVSLTNVSAVSSTRSFKSSTPTRSMKASNRLSYPYTKQDSARSKESLGAAIVQKSREGGGSSSRSNASLGAQIANKASRNNQSSGNLANSFNRSDGGRFSLKLNRSLSSQDSIHMDSSNSSTRKPDLKNVKSKLKSTPTYGLSVTGIHSSRSSVTSASSRSNSPKSAEKAAWKRRKEYDPRRAVAEAKAKAKDVKVKLDNQGKPKMIRSASFTNSAELQKYRRQALQQKDSVSSPDDLSCASEGADTVCSSVYQRSFIPYSGRSQSSRIFPSSEDEESSLIVKSTQDLTSGLCGRFKSAFTPPPQNAAPSPPLMPLSVFKKRNSFESHETRHGVARHRASLEPQQSYDNILVSSIYQLSLKLKTNTEKTLTKLKEDQRIEDMSSPSPIDDILNQSSSNSDIPGWKTANQELAAILSNLRKTEHRIHMMQKALYPDDDSCSDSPGLSGREKREYLQEIERIRSELAGFQPIAKPQIKDDQASIESDCEELGTADEFF</sequence>
<dbReference type="PROSITE" id="PS50006">
    <property type="entry name" value="FHA_DOMAIN"/>
    <property type="match status" value="1"/>
</dbReference>
<dbReference type="Proteomes" id="UP000005408">
    <property type="component" value="Unassembled WGS sequence"/>
</dbReference>
<feature type="compositionally biased region" description="Polar residues" evidence="1">
    <location>
        <begin position="1138"/>
        <end position="1183"/>
    </location>
</feature>
<feature type="compositionally biased region" description="Basic and acidic residues" evidence="1">
    <location>
        <begin position="631"/>
        <end position="653"/>
    </location>
</feature>
<feature type="compositionally biased region" description="Basic and acidic residues" evidence="1">
    <location>
        <begin position="1311"/>
        <end position="1335"/>
    </location>
</feature>
<feature type="compositionally biased region" description="Low complexity" evidence="1">
    <location>
        <begin position="1207"/>
        <end position="1216"/>
    </location>
</feature>
<reference evidence="3" key="1">
    <citation type="submission" date="2022-08" db="UniProtKB">
        <authorList>
            <consortium name="EnsemblMetazoa"/>
        </authorList>
    </citation>
    <scope>IDENTIFICATION</scope>
    <source>
        <strain evidence="3">05x7-T-G4-1.051#20</strain>
    </source>
</reference>
<feature type="compositionally biased region" description="Polar residues" evidence="1">
    <location>
        <begin position="1220"/>
        <end position="1238"/>
    </location>
</feature>
<feature type="compositionally biased region" description="Acidic residues" evidence="1">
    <location>
        <begin position="760"/>
        <end position="770"/>
    </location>
</feature>
<feature type="region of interest" description="Disordered" evidence="1">
    <location>
        <begin position="1020"/>
        <end position="1241"/>
    </location>
</feature>
<feature type="compositionally biased region" description="Basic residues" evidence="1">
    <location>
        <begin position="186"/>
        <end position="203"/>
    </location>
</feature>
<feature type="region of interest" description="Disordered" evidence="1">
    <location>
        <begin position="342"/>
        <end position="971"/>
    </location>
</feature>